<evidence type="ECO:0000313" key="2">
    <source>
        <dbReference type="EMBL" id="KPI82736.1"/>
    </source>
</evidence>
<sequence>MNGGGGYVPPEEGHEAKMGNGQECYYYYEMPDGSIGYITASECNQLYSPAENQGAEEMDLHPAGYVEPTYGQGMAYAPAQAEFATPLPVGNGSRNGSSGKGDVKHHCYSDAYGMHASQSAYGCDTVAASLSPAAPSRQVQQQQPAYSPQVAHVDSPGMQPPGADAMTTAPQPELPHETADGGWYDPPSSFEAMRKWSGSQKWSESLARSCWKDPWYCLGACVAPWCVVAAQRRLLLQDYKHYRCCAGICGRADNCECWAGAPRCGLFWEVLCCLPCACHANRYMLMQRYKLKKSCLDSAVLDLGCFCEPCHWCSECTCWFPESICDWLYVVMYPCMLTQSRRELDAHDVVTA</sequence>
<name>A0A0N0P2A8_LEPSE</name>
<dbReference type="PANTHER" id="PTHR31152:SF1">
    <property type="entry name" value="PLAC8 FAMILY PROTEIN"/>
    <property type="match status" value="1"/>
</dbReference>
<dbReference type="PANTHER" id="PTHR31152">
    <property type="entry name" value="PLAC8 FAMILY PROTEIN"/>
    <property type="match status" value="1"/>
</dbReference>
<protein>
    <submittedName>
        <fullName evidence="2">Uncharacterized protein</fullName>
    </submittedName>
</protein>
<evidence type="ECO:0000313" key="3">
    <source>
        <dbReference type="Proteomes" id="UP000038009"/>
    </source>
</evidence>
<dbReference type="EMBL" id="LJSK01000568">
    <property type="protein sequence ID" value="KPI82736.1"/>
    <property type="molecule type" value="Genomic_DNA"/>
</dbReference>
<keyword evidence="3" id="KW-1185">Reference proteome</keyword>
<feature type="compositionally biased region" description="Low complexity" evidence="1">
    <location>
        <begin position="134"/>
        <end position="151"/>
    </location>
</feature>
<dbReference type="OMA" id="TPGKDHE"/>
<organism evidence="2 3">
    <name type="scientific">Leptomonas seymouri</name>
    <dbReference type="NCBI Taxonomy" id="5684"/>
    <lineage>
        <taxon>Eukaryota</taxon>
        <taxon>Discoba</taxon>
        <taxon>Euglenozoa</taxon>
        <taxon>Kinetoplastea</taxon>
        <taxon>Metakinetoplastina</taxon>
        <taxon>Trypanosomatida</taxon>
        <taxon>Trypanosomatidae</taxon>
        <taxon>Leishmaniinae</taxon>
        <taxon>Leptomonas</taxon>
    </lineage>
</organism>
<dbReference type="VEuPathDB" id="TriTrypDB:Lsey_0568_0010"/>
<evidence type="ECO:0000256" key="1">
    <source>
        <dbReference type="SAM" id="MobiDB-lite"/>
    </source>
</evidence>
<proteinExistence type="predicted"/>
<dbReference type="Proteomes" id="UP000038009">
    <property type="component" value="Unassembled WGS sequence"/>
</dbReference>
<dbReference type="OrthoDB" id="250099at2759"/>
<reference evidence="2 3" key="1">
    <citation type="journal article" date="2015" name="PLoS Pathog.">
        <title>Leptomonas seymouri: Adaptations to the Dixenous Life Cycle Analyzed by Genome Sequencing, Transcriptome Profiling and Co-infection with Leishmania donovani.</title>
        <authorList>
            <person name="Kraeva N."/>
            <person name="Butenko A."/>
            <person name="Hlavacova J."/>
            <person name="Kostygov A."/>
            <person name="Myskova J."/>
            <person name="Grybchuk D."/>
            <person name="Lestinova T."/>
            <person name="Votypka J."/>
            <person name="Volf P."/>
            <person name="Opperdoes F."/>
            <person name="Flegontov P."/>
            <person name="Lukes J."/>
            <person name="Yurchenko V."/>
        </authorList>
    </citation>
    <scope>NUCLEOTIDE SEQUENCE [LARGE SCALE GENOMIC DNA]</scope>
    <source>
        <strain evidence="2 3">ATCC 30220</strain>
    </source>
</reference>
<dbReference type="AlphaFoldDB" id="A0A0N0P2A8"/>
<accession>A0A0N0P2A8</accession>
<gene>
    <name evidence="2" type="ORF">ABL78_8250</name>
</gene>
<comment type="caution">
    <text evidence="2">The sequence shown here is derived from an EMBL/GenBank/DDBJ whole genome shotgun (WGS) entry which is preliminary data.</text>
</comment>
<feature type="region of interest" description="Disordered" evidence="1">
    <location>
        <begin position="134"/>
        <end position="169"/>
    </location>
</feature>